<evidence type="ECO:0000256" key="9">
    <source>
        <dbReference type="ARBA" id="ARBA00022771"/>
    </source>
</evidence>
<dbReference type="InterPro" id="IPR000095">
    <property type="entry name" value="CRIB_dom"/>
</dbReference>
<dbReference type="InterPro" id="IPR036213">
    <property type="entry name" value="Calpain_III_sf"/>
</dbReference>
<evidence type="ECO:0000256" key="7">
    <source>
        <dbReference type="ARBA" id="ARBA00022723"/>
    </source>
</evidence>
<dbReference type="EC" id="2.7.11.1" evidence="3"/>
<evidence type="ECO:0000256" key="15">
    <source>
        <dbReference type="ARBA" id="ARBA00048679"/>
    </source>
</evidence>
<dbReference type="PRINTS" id="PR00704">
    <property type="entry name" value="CALPAIN"/>
</dbReference>
<dbReference type="Pfam" id="PF01067">
    <property type="entry name" value="Calpain_III"/>
    <property type="match status" value="2"/>
</dbReference>
<feature type="domain" description="AGC-kinase C-terminal" evidence="26">
    <location>
        <begin position="923"/>
        <end position="993"/>
    </location>
</feature>
<evidence type="ECO:0000259" key="22">
    <source>
        <dbReference type="PROSITE" id="PS50081"/>
    </source>
</evidence>
<dbReference type="GO" id="GO:0005524">
    <property type="term" value="F:ATP binding"/>
    <property type="evidence" value="ECO:0007669"/>
    <property type="project" value="UniProtKB-UniRule"/>
</dbReference>
<evidence type="ECO:0000256" key="20">
    <source>
        <dbReference type="SAM" id="MobiDB-lite"/>
    </source>
</evidence>
<dbReference type="GO" id="GO:0004198">
    <property type="term" value="F:calcium-dependent cysteine-type endopeptidase activity"/>
    <property type="evidence" value="ECO:0007669"/>
    <property type="project" value="InterPro"/>
</dbReference>
<gene>
    <name evidence="27" type="ORF">GPM918_LOCUS1915</name>
    <name evidence="28" type="ORF">SRO942_LOCUS1915</name>
</gene>
<evidence type="ECO:0000256" key="11">
    <source>
        <dbReference type="ARBA" id="ARBA00022833"/>
    </source>
</evidence>
<evidence type="ECO:0000256" key="14">
    <source>
        <dbReference type="ARBA" id="ARBA00047899"/>
    </source>
</evidence>
<dbReference type="GO" id="GO:0008270">
    <property type="term" value="F:zinc ion binding"/>
    <property type="evidence" value="ECO:0007669"/>
    <property type="project" value="UniProtKB-KW"/>
</dbReference>
<feature type="region of interest" description="Disordered" evidence="20">
    <location>
        <begin position="1190"/>
        <end position="1215"/>
    </location>
</feature>
<evidence type="ECO:0000313" key="27">
    <source>
        <dbReference type="EMBL" id="CAF0770821.1"/>
    </source>
</evidence>
<evidence type="ECO:0000259" key="25">
    <source>
        <dbReference type="PROSITE" id="PS50219"/>
    </source>
</evidence>
<feature type="active site" evidence="16 17">
    <location>
        <position position="207"/>
    </location>
</feature>
<dbReference type="FunFam" id="1.10.510.10:FF:000014">
    <property type="entry name" value="Non-specific serine/threonine protein kinase"/>
    <property type="match status" value="1"/>
</dbReference>
<dbReference type="EMBL" id="CAJOBC010000196">
    <property type="protein sequence ID" value="CAF3552944.1"/>
    <property type="molecule type" value="Genomic_DNA"/>
</dbReference>
<dbReference type="Proteomes" id="UP000663829">
    <property type="component" value="Unassembled WGS sequence"/>
</dbReference>
<keyword evidence="17" id="KW-0378">Hydrolase</keyword>
<feature type="coiled-coil region" evidence="19">
    <location>
        <begin position="1024"/>
        <end position="1069"/>
    </location>
</feature>
<evidence type="ECO:0000256" key="8">
    <source>
        <dbReference type="ARBA" id="ARBA00022741"/>
    </source>
</evidence>
<evidence type="ECO:0000256" key="13">
    <source>
        <dbReference type="ARBA" id="ARBA00023054"/>
    </source>
</evidence>
<evidence type="ECO:0000256" key="19">
    <source>
        <dbReference type="SAM" id="Coils"/>
    </source>
</evidence>
<keyword evidence="12 18" id="KW-0067">ATP-binding</keyword>
<keyword evidence="6" id="KW-0808">Transferase</keyword>
<comment type="similarity">
    <text evidence="1">Belongs to the protein kinase superfamily. AGC Ser/Thr protein kinase family. DMPK subfamily.</text>
</comment>
<dbReference type="PROSITE" id="PS00107">
    <property type="entry name" value="PROTEIN_KINASE_ATP"/>
    <property type="match status" value="1"/>
</dbReference>
<feature type="domain" description="Phorbol-ester/DAG-type" evidence="22">
    <location>
        <begin position="1510"/>
        <end position="1560"/>
    </location>
</feature>
<keyword evidence="29" id="KW-1185">Reference proteome</keyword>
<dbReference type="InterPro" id="IPR050839">
    <property type="entry name" value="Rho-assoc_Ser/Thr_Kinase"/>
</dbReference>
<dbReference type="PROSITE" id="PS50081">
    <property type="entry name" value="ZF_DAG_PE_2"/>
    <property type="match status" value="1"/>
</dbReference>
<dbReference type="InterPro" id="IPR000719">
    <property type="entry name" value="Prot_kinase_dom"/>
</dbReference>
<dbReference type="Gene3D" id="2.30.29.30">
    <property type="entry name" value="Pleckstrin-homology domain (PH domain)/Phosphotyrosine-binding domain (PTB)"/>
    <property type="match status" value="1"/>
</dbReference>
<dbReference type="Pfam" id="PF00069">
    <property type="entry name" value="Pkinase"/>
    <property type="match status" value="1"/>
</dbReference>
<sequence length="2335" mass="265301">MASSSVKYLEVKGSLWPADREPFHGDIIQGRLGNCFFIAALQAIASCQPGILKSIVKTLSTDHQYRCVFYRQGELCEIDVDLTNVPIDSHTNVPIYCRSTSEGVIWPYVFEKAYSQFYGSYDNLLGGNTSEAFYDLLGLPVEEYDLTDETWGIISNSLNKKEVFVTCGSIDTSVQVSTIRSGIRINHAYVILATSVFQAQRYVVIHNPQNIKDIQTENTRVKKAFFHSGSNRLWENQQGTQFLAWKDLTKICNRIQICYHSANSILSKPLYSEWTEISAGGCSNFHSFYLNPFILLPYDLNGKRVTILIGQNDQRCERDNPLMKLNYPQLGITVVKLKKQSNEDPRTFIPTHDRYEAIKQSKFWNKRDVALHFSMPANYNVNTTSIAVVLSTYSPQLITKFWLQLYLNTKINTPIPCNIRTISTCYSEQQSFIGEWNKANAGGRYQKNTFHLNPCYRILVENVQESSLSTLNLILYQIPNVKNKNTQITPLQSHHPIGLYIFSLKDTVEIFSDAQFIRARSISKTVQIHTGHEYYVVPACFDANLQASYGLHILSDVCLSITKIDSIGNILKNSVQKSPPPIVLDNAKRNVKRLVFDDYNQSVSVEALLDAFIVLYDECCNSTLRREKTITEFIDHAKSFVSRVKKCRLNRDDFETIKIIGRGAFGEVAVVRTKKTDRVYAMKTLNKWEMLKRADTACFKEERDVLVFGDPHWLTKLYYAFQDSENLYFIMDYYFGGDLLTLLSKFNDHFSEEMTRFYVAEMVLAIDSLHKLGYVHRDIKPDNILLDGQGHIRLADFGSCLRMRADGTVKSNVAVGTPDYISPEILRAMEQGQGRYGAECDWWSLGCAMWEMLFGLPPFYAESLLETYGKIMMHVQKELPLPFPSDIDVSDSAKDLLKYLLCASEQRLGKNGLDDFKNHPFFQSIVWNNIRQSTAPYIPVVSSPIDTSNFDVDDIEPSSKDTVAPVSHAAFTGHHLPFIGFTFSSNNRFSDGAHKLSSSTLSSVIQVLPPTVPIVAKDVCDSSSDNLTSTIQSYEETIASLQCQQTSLLDELKRLREVYEQTKSDTIEQSRQTKLLKDYYENEVDSLTSQQCDYYFKILNIFNHLRQISPTSVSSSQNLNELQMKIREHLTYFDENHNQTLNINQQQSNNFINNDTSKRKLLNNDKLFLDSLLKFELKFQRLFQNMNKTKNGIDDDPSIEDESDDDSEECDGVESDEESVIIGNEQQIIDGTDLSTKKLNKVMKYVYKKLKLLLREKYDAEEKLNIFEEKHSSYTKWETQVYDILKWISEEKTARTHLKGLASKMAEELDTIRETGCLTSPLTSSSSAGHNTSWKHGRSVKLKHMEIQQLQTSIQKEIEAKQKIHEELKDCQAENILKVQENQQLRQEIEKLQHDVNHFKHLYENSIDHRTPNSNTTLSVALRSPGSLDARDNISPDIFMDNQSFNINNTSFDRFLRSATTGLSESRHDELSTISDGDNGDNVDDIVQTNVPVQTMTSILKPLSPLKNEYHDFHIANFHVTVTCDECQNALIGLIRQGFVCQRCKYICHPECMEKITMPCRPTLKERNRSTVADHHIIRVPKAGGIKKGWMKHQLLILQTKLLFYELSPEKDNKITWAQPSFILDLTDEEFHVSTVSSSDAFHANKKDIASIFKISVLKLVSPKHLYQTLILTNNETEKTQYINMLSNLSAKVKAIKQNTGFIAKEFFDTSRCTGLKESPAAAILDSDHVFVCGEDGLYLINIAKDSCHKLSDKKVYQISIVNELNLLLTLSGRQRTIRCQPLKQLVEPFLHPHHPHNTHQHHYHHHHHQISSLSTVEGCKIQETKNCTTFAVSKPTTNNGQAILCVSIKNRILIYQIFQQRPFHSLLKEFNIVHPVQYLEINQDKLYYGYPSTFVMQKINTTIDGTNISLLRDEDPTLQFVRDRPIETLRVIPVSNNNNTSTVNNNIELLLVFRELGIYVNQMGIRTRHRELMWSTAPVSTAYKEPFLMIFTDRSIDIYDVPSATWVQTIPLQRTKPLTNDGSILITNDPDIKNDAAKLLYFVQRSHLHSSPSSKISTTIILNVPDKSKSISNSTKRFRVPSRLLSDQSSNIHQRLNAPQISQITTSMITSGNDGGSQENVKSLISGPKDFTHISHLGKGEGLQIISGLKQISPSNTLINSSQSNSLNSSYGGSGNTLNTQQQNLFASNGSVSLNHRRSVISGPVNFVHLTHIGPSDITTFSSDLSTTNTSTSKAIISAPMNFRHQVHIGPSTSNDETRKEQQTNSNIMKQYAVGSGGNTSTLSSRSISLQDDEEDDEEEVDENNENSSIKENRFILNNSNDENGKNRKNQSYS</sequence>
<dbReference type="PROSITE" id="PS00108">
    <property type="entry name" value="PROTEIN_KINASE_ST"/>
    <property type="match status" value="1"/>
</dbReference>
<dbReference type="SMART" id="SM00109">
    <property type="entry name" value="C1"/>
    <property type="match status" value="1"/>
</dbReference>
<evidence type="ECO:0000259" key="23">
    <source>
        <dbReference type="PROSITE" id="PS50108"/>
    </source>
</evidence>
<evidence type="ECO:0000256" key="5">
    <source>
        <dbReference type="ARBA" id="ARBA00022553"/>
    </source>
</evidence>
<dbReference type="InterPro" id="IPR001300">
    <property type="entry name" value="Peptidase_C2_calpain_cat"/>
</dbReference>
<accession>A0A813QQB2</accession>
<feature type="domain" description="CNH" evidence="25">
    <location>
        <begin position="1716"/>
        <end position="2026"/>
    </location>
</feature>
<dbReference type="PROSITE" id="PS50219">
    <property type="entry name" value="CNH"/>
    <property type="match status" value="1"/>
</dbReference>
<comment type="catalytic activity">
    <reaction evidence="14">
        <text>L-threonyl-[protein] + ATP = O-phospho-L-threonyl-[protein] + ADP + H(+)</text>
        <dbReference type="Rhea" id="RHEA:46608"/>
        <dbReference type="Rhea" id="RHEA-COMP:11060"/>
        <dbReference type="Rhea" id="RHEA-COMP:11605"/>
        <dbReference type="ChEBI" id="CHEBI:15378"/>
        <dbReference type="ChEBI" id="CHEBI:30013"/>
        <dbReference type="ChEBI" id="CHEBI:30616"/>
        <dbReference type="ChEBI" id="CHEBI:61977"/>
        <dbReference type="ChEBI" id="CHEBI:456216"/>
        <dbReference type="EC" id="2.7.11.1"/>
    </reaction>
</comment>
<dbReference type="InterPro" id="IPR022682">
    <property type="entry name" value="Calpain_domain_III"/>
</dbReference>
<dbReference type="Pfam" id="PF00130">
    <property type="entry name" value="C1_1"/>
    <property type="match status" value="1"/>
</dbReference>
<keyword evidence="17" id="KW-0645">Protease</keyword>
<dbReference type="SMART" id="SM00220">
    <property type="entry name" value="S_TKc"/>
    <property type="match status" value="1"/>
</dbReference>
<dbReference type="Gene3D" id="2.60.120.380">
    <property type="match status" value="2"/>
</dbReference>
<evidence type="ECO:0000256" key="3">
    <source>
        <dbReference type="ARBA" id="ARBA00012513"/>
    </source>
</evidence>
<dbReference type="SUPFAM" id="SSF50978">
    <property type="entry name" value="WD40 repeat-like"/>
    <property type="match status" value="1"/>
</dbReference>
<dbReference type="InterPro" id="IPR036322">
    <property type="entry name" value="WD40_repeat_dom_sf"/>
</dbReference>
<dbReference type="InterPro" id="IPR011993">
    <property type="entry name" value="PH-like_dom_sf"/>
</dbReference>
<feature type="compositionally biased region" description="Acidic residues" evidence="20">
    <location>
        <begin position="2292"/>
        <end position="2306"/>
    </location>
</feature>
<dbReference type="Pfam" id="PF00433">
    <property type="entry name" value="Pkinase_C"/>
    <property type="match status" value="1"/>
</dbReference>
<dbReference type="InterPro" id="IPR046349">
    <property type="entry name" value="C1-like_sf"/>
</dbReference>
<dbReference type="InterPro" id="IPR011009">
    <property type="entry name" value="Kinase-like_dom_sf"/>
</dbReference>
<dbReference type="GO" id="GO:0004674">
    <property type="term" value="F:protein serine/threonine kinase activity"/>
    <property type="evidence" value="ECO:0007669"/>
    <property type="project" value="UniProtKB-KW"/>
</dbReference>
<evidence type="ECO:0000256" key="10">
    <source>
        <dbReference type="ARBA" id="ARBA00022777"/>
    </source>
</evidence>
<keyword evidence="17" id="KW-0788">Thiol protease</keyword>
<dbReference type="PROSITE" id="PS50203">
    <property type="entry name" value="CALPAIN_CAT"/>
    <property type="match status" value="1"/>
</dbReference>
<dbReference type="PANTHER" id="PTHR22988">
    <property type="entry name" value="MYOTONIC DYSTROPHY S/T KINASE-RELATED"/>
    <property type="match status" value="1"/>
</dbReference>
<proteinExistence type="inferred from homology"/>
<name>A0A813QQB2_9BILA</name>
<dbReference type="PROSITE" id="PS51285">
    <property type="entry name" value="AGC_KINASE_CTER"/>
    <property type="match status" value="1"/>
</dbReference>
<dbReference type="GO" id="GO:0005856">
    <property type="term" value="C:cytoskeleton"/>
    <property type="evidence" value="ECO:0007669"/>
    <property type="project" value="TreeGrafter"/>
</dbReference>
<dbReference type="FunFam" id="3.30.200.20:FF:001055">
    <property type="entry name" value="Serine/threonine-protein kinase MRCK beta"/>
    <property type="match status" value="1"/>
</dbReference>
<feature type="domain" description="CRIB" evidence="23">
    <location>
        <begin position="2202"/>
        <end position="2215"/>
    </location>
</feature>
<dbReference type="InterPro" id="IPR017892">
    <property type="entry name" value="Pkinase_C"/>
</dbReference>
<evidence type="ECO:0000256" key="12">
    <source>
        <dbReference type="ARBA" id="ARBA00022840"/>
    </source>
</evidence>
<keyword evidence="5" id="KW-0597">Phosphoprotein</keyword>
<evidence type="ECO:0000259" key="26">
    <source>
        <dbReference type="PROSITE" id="PS51285"/>
    </source>
</evidence>
<feature type="domain" description="Protein kinase" evidence="21">
    <location>
        <begin position="654"/>
        <end position="922"/>
    </location>
</feature>
<organism evidence="27 29">
    <name type="scientific">Didymodactylos carnosus</name>
    <dbReference type="NCBI Taxonomy" id="1234261"/>
    <lineage>
        <taxon>Eukaryota</taxon>
        <taxon>Metazoa</taxon>
        <taxon>Spiralia</taxon>
        <taxon>Gnathifera</taxon>
        <taxon>Rotifera</taxon>
        <taxon>Eurotatoria</taxon>
        <taxon>Bdelloidea</taxon>
        <taxon>Philodinida</taxon>
        <taxon>Philodinidae</taxon>
        <taxon>Didymodactylos</taxon>
    </lineage>
</organism>
<dbReference type="InterPro" id="IPR002219">
    <property type="entry name" value="PKC_DAG/PE"/>
</dbReference>
<dbReference type="Pfam" id="PF25346">
    <property type="entry name" value="PH_MRCK"/>
    <property type="match status" value="1"/>
</dbReference>
<evidence type="ECO:0000256" key="1">
    <source>
        <dbReference type="ARBA" id="ARBA00005719"/>
    </source>
</evidence>
<evidence type="ECO:0000259" key="21">
    <source>
        <dbReference type="PROSITE" id="PS50011"/>
    </source>
</evidence>
<dbReference type="SUPFAM" id="SSF56112">
    <property type="entry name" value="Protein kinase-like (PK-like)"/>
    <property type="match status" value="1"/>
</dbReference>
<dbReference type="SMART" id="SM00036">
    <property type="entry name" value="CNH"/>
    <property type="match status" value="1"/>
</dbReference>
<feature type="domain" description="CRIB" evidence="23">
    <location>
        <begin position="2126"/>
        <end position="2139"/>
    </location>
</feature>
<feature type="domain" description="Calpain catalytic" evidence="24">
    <location>
        <begin position="26"/>
        <end position="261"/>
    </location>
</feature>
<protein>
    <recommendedName>
        <fullName evidence="3">non-specific serine/threonine protein kinase</fullName>
        <ecNumber evidence="3">2.7.11.1</ecNumber>
    </recommendedName>
</protein>
<feature type="coiled-coil region" evidence="19">
    <location>
        <begin position="1347"/>
        <end position="1402"/>
    </location>
</feature>
<keyword evidence="13 19" id="KW-0175">Coiled coil</keyword>
<evidence type="ECO:0000256" key="6">
    <source>
        <dbReference type="ARBA" id="ARBA00022679"/>
    </source>
</evidence>
<dbReference type="GO" id="GO:0005737">
    <property type="term" value="C:cytoplasm"/>
    <property type="evidence" value="ECO:0007669"/>
    <property type="project" value="TreeGrafter"/>
</dbReference>
<dbReference type="SUPFAM" id="SSF49758">
    <property type="entry name" value="Calpain large subunit, middle domain (domain III)"/>
    <property type="match status" value="2"/>
</dbReference>
<dbReference type="InterPro" id="IPR008271">
    <property type="entry name" value="Ser/Thr_kinase_AS"/>
</dbReference>
<dbReference type="EMBL" id="CAJNOQ010000196">
    <property type="protein sequence ID" value="CAF0770821.1"/>
    <property type="molecule type" value="Genomic_DNA"/>
</dbReference>
<feature type="binding site" evidence="18">
    <location>
        <position position="683"/>
    </location>
    <ligand>
        <name>ATP</name>
        <dbReference type="ChEBI" id="CHEBI:30616"/>
    </ligand>
</feature>
<dbReference type="PROSITE" id="PS00479">
    <property type="entry name" value="ZF_DAG_PE_1"/>
    <property type="match status" value="1"/>
</dbReference>
<keyword evidence="7" id="KW-0479">Metal-binding</keyword>
<keyword evidence="4" id="KW-0723">Serine/threonine-protein kinase</keyword>
<reference evidence="27" key="1">
    <citation type="submission" date="2021-02" db="EMBL/GenBank/DDBJ databases">
        <authorList>
            <person name="Nowell W R."/>
        </authorList>
    </citation>
    <scope>NUCLEOTIDE SEQUENCE</scope>
</reference>
<dbReference type="SMART" id="SM00230">
    <property type="entry name" value="CysPc"/>
    <property type="match status" value="1"/>
</dbReference>
<dbReference type="SMART" id="SM00133">
    <property type="entry name" value="S_TK_X"/>
    <property type="match status" value="1"/>
</dbReference>
<evidence type="ECO:0000256" key="4">
    <source>
        <dbReference type="ARBA" id="ARBA00022527"/>
    </source>
</evidence>
<keyword evidence="10" id="KW-0418">Kinase</keyword>
<comment type="catalytic activity">
    <reaction evidence="15">
        <text>L-seryl-[protein] + ATP = O-phospho-L-seryl-[protein] + ADP + H(+)</text>
        <dbReference type="Rhea" id="RHEA:17989"/>
        <dbReference type="Rhea" id="RHEA-COMP:9863"/>
        <dbReference type="Rhea" id="RHEA-COMP:11604"/>
        <dbReference type="ChEBI" id="CHEBI:15378"/>
        <dbReference type="ChEBI" id="CHEBI:29999"/>
        <dbReference type="ChEBI" id="CHEBI:30616"/>
        <dbReference type="ChEBI" id="CHEBI:83421"/>
        <dbReference type="ChEBI" id="CHEBI:456216"/>
        <dbReference type="EC" id="2.7.11.1"/>
    </reaction>
</comment>
<dbReference type="PANTHER" id="PTHR22988:SF66">
    <property type="entry name" value="SERINE_THREONINE-PROTEIN KINASE GENGHIS KHAN"/>
    <property type="match status" value="1"/>
</dbReference>
<dbReference type="SUPFAM" id="SSF54001">
    <property type="entry name" value="Cysteine proteinases"/>
    <property type="match status" value="1"/>
</dbReference>
<feature type="compositionally biased region" description="Acidic residues" evidence="20">
    <location>
        <begin position="1194"/>
        <end position="1215"/>
    </location>
</feature>
<feature type="region of interest" description="Disordered" evidence="20">
    <location>
        <begin position="2247"/>
        <end position="2335"/>
    </location>
</feature>
<dbReference type="InterPro" id="IPR000961">
    <property type="entry name" value="AGC-kinase_C"/>
</dbReference>
<keyword evidence="9" id="KW-0863">Zinc-finger</keyword>
<evidence type="ECO:0000313" key="29">
    <source>
        <dbReference type="Proteomes" id="UP000663829"/>
    </source>
</evidence>
<feature type="compositionally biased region" description="Polar residues" evidence="20">
    <location>
        <begin position="2280"/>
        <end position="2291"/>
    </location>
</feature>
<dbReference type="InterPro" id="IPR017441">
    <property type="entry name" value="Protein_kinase_ATP_BS"/>
</dbReference>
<dbReference type="InterPro" id="IPR022684">
    <property type="entry name" value="Calpain_cysteine_protease"/>
</dbReference>
<dbReference type="CDD" id="cd05597">
    <property type="entry name" value="STKc_DMPK_like"/>
    <property type="match status" value="1"/>
</dbReference>
<keyword evidence="11" id="KW-0862">Zinc</keyword>
<dbReference type="GO" id="GO:0006508">
    <property type="term" value="P:proteolysis"/>
    <property type="evidence" value="ECO:0007669"/>
    <property type="project" value="UniProtKB-KW"/>
</dbReference>
<dbReference type="OrthoDB" id="10047816at2759"/>
<evidence type="ECO:0000256" key="17">
    <source>
        <dbReference type="PROSITE-ProRule" id="PRU00239"/>
    </source>
</evidence>
<evidence type="ECO:0000313" key="28">
    <source>
        <dbReference type="EMBL" id="CAF3552944.1"/>
    </source>
</evidence>
<dbReference type="InterPro" id="IPR022683">
    <property type="entry name" value="Calpain_III"/>
</dbReference>
<evidence type="ECO:0000256" key="18">
    <source>
        <dbReference type="PROSITE-ProRule" id="PRU10141"/>
    </source>
</evidence>
<dbReference type="Pfam" id="PF00780">
    <property type="entry name" value="CNH"/>
    <property type="match status" value="1"/>
</dbReference>
<comment type="similarity">
    <text evidence="2">Belongs to the peptidase C2 family.</text>
</comment>
<dbReference type="SMART" id="SM00285">
    <property type="entry name" value="PBD"/>
    <property type="match status" value="3"/>
</dbReference>
<dbReference type="SUPFAM" id="SSF57889">
    <property type="entry name" value="Cysteine-rich domain"/>
    <property type="match status" value="1"/>
</dbReference>
<dbReference type="InterPro" id="IPR001180">
    <property type="entry name" value="CNH_dom"/>
</dbReference>
<feature type="domain" description="CRIB" evidence="23">
    <location>
        <begin position="2238"/>
        <end position="2251"/>
    </location>
</feature>
<dbReference type="GO" id="GO:0031032">
    <property type="term" value="P:actomyosin structure organization"/>
    <property type="evidence" value="ECO:0007669"/>
    <property type="project" value="TreeGrafter"/>
</dbReference>
<dbReference type="Gene3D" id="1.10.510.10">
    <property type="entry name" value="Transferase(Phosphotransferase) domain 1"/>
    <property type="match status" value="1"/>
</dbReference>
<dbReference type="Gene3D" id="3.30.200.20">
    <property type="entry name" value="Phosphorylase Kinase, domain 1"/>
    <property type="match status" value="1"/>
</dbReference>
<dbReference type="Gene3D" id="3.30.60.20">
    <property type="match status" value="1"/>
</dbReference>
<feature type="active site" evidence="16 17">
    <location>
        <position position="187"/>
    </location>
</feature>
<dbReference type="PROSITE" id="PS50108">
    <property type="entry name" value="CRIB"/>
    <property type="match status" value="3"/>
</dbReference>
<feature type="active site" evidence="16 17">
    <location>
        <position position="35"/>
    </location>
</feature>
<evidence type="ECO:0000256" key="2">
    <source>
        <dbReference type="ARBA" id="ARBA00007623"/>
    </source>
</evidence>
<dbReference type="InterPro" id="IPR038765">
    <property type="entry name" value="Papain-like_cys_pep_sf"/>
</dbReference>
<dbReference type="Proteomes" id="UP000681722">
    <property type="component" value="Unassembled WGS sequence"/>
</dbReference>
<keyword evidence="8 18" id="KW-0547">Nucleotide-binding</keyword>
<comment type="caution">
    <text evidence="27">The sequence shown here is derived from an EMBL/GenBank/DDBJ whole genome shotgun (WGS) entry which is preliminary data.</text>
</comment>
<evidence type="ECO:0000256" key="16">
    <source>
        <dbReference type="PIRSR" id="PIRSR622684-1"/>
    </source>
</evidence>
<dbReference type="PROSITE" id="PS50011">
    <property type="entry name" value="PROTEIN_KINASE_DOM"/>
    <property type="match status" value="1"/>
</dbReference>
<dbReference type="SMART" id="SM00720">
    <property type="entry name" value="calpain_III"/>
    <property type="match status" value="1"/>
</dbReference>
<dbReference type="Pfam" id="PF00648">
    <property type="entry name" value="Peptidase_C2"/>
    <property type="match status" value="1"/>
</dbReference>
<dbReference type="InterPro" id="IPR057529">
    <property type="entry name" value="MRCK/ROCK_PH"/>
</dbReference>
<dbReference type="CDD" id="cd00029">
    <property type="entry name" value="C1"/>
    <property type="match status" value="1"/>
</dbReference>
<evidence type="ECO:0000259" key="24">
    <source>
        <dbReference type="PROSITE" id="PS50203"/>
    </source>
</evidence>